<keyword evidence="6" id="KW-0046">Antibiotic resistance</keyword>
<dbReference type="GO" id="GO:0050071">
    <property type="term" value="F:phosphatidylglycerol lysyltransferase activity"/>
    <property type="evidence" value="ECO:0007669"/>
    <property type="project" value="UniProtKB-EC"/>
</dbReference>
<comment type="catalytic activity">
    <reaction evidence="6">
        <text>L-lysyl-tRNA(Lys) + a 1,2-diacyl-sn-glycero-3-phospho-(1'-sn-glycerol) = a 1,2-diacyl-sn-glycero-3-phospho-1'-(3'-O-L-lysyl)-sn-glycerol + tRNA(Lys)</text>
        <dbReference type="Rhea" id="RHEA:10668"/>
        <dbReference type="Rhea" id="RHEA-COMP:9696"/>
        <dbReference type="Rhea" id="RHEA-COMP:9697"/>
        <dbReference type="ChEBI" id="CHEBI:64716"/>
        <dbReference type="ChEBI" id="CHEBI:75792"/>
        <dbReference type="ChEBI" id="CHEBI:78442"/>
        <dbReference type="ChEBI" id="CHEBI:78529"/>
        <dbReference type="EC" id="2.3.2.3"/>
    </reaction>
</comment>
<accession>A0A921IPH5</accession>
<dbReference type="EC" id="2.3.2.3" evidence="6"/>
<evidence type="ECO:0000256" key="4">
    <source>
        <dbReference type="ARBA" id="ARBA00022989"/>
    </source>
</evidence>
<proteinExistence type="inferred from homology"/>
<sequence>MTLAFLLLAMVLVLAGHAFRLLRWEQFVRIYERPRRGIMLRGLAGGYAINTVLPLHLGDVFRAIFVGRRMKSGIGFALATVIMDRFLDVWFVAVGFGVFALMGVGGAAAHAAARYYLLFAVLLAVALVVVVALRDGIKRICLAVCGLFNETLKLDGMVFCWSLINTFKDLRRINLLRLAANTVLMWAAYLGSYAALAAAMTSAGRPMDLVDVFSLLFGQTAGDLRVLLPGGVLDGAPAAAYGVLLGWFLVPLAVMWLATLLPAQVRGVVNQATAAAPAGESYLNLLPQADPQDRAAFLSQYFGLQNKAWVDRFLQMNQDITILQDYSAGSNATTMLCMDKNRTFYRKYAFGADGEKLAEQLHWLRAQQDRLPLCEILRTGEEAGCCWYDMTYDPQAVGMFRYLHSNPVEKSAAVLHQVLDTLEEKLYRPTAVAADPEKIEQYIAKKVDGNLQKLHEARTLHELMAAPTLWINGKEYKNLNQLGWLFAHERLRELFAADPVGTIHGDLTIENIICRTDDKGWYLIDPNTGNLHESPFLDYGKLLQSLHGGYEFMMMTPRVTVQGNHIDFALTRSAAYDALFADLMADLERRYPDQVDSILMHEVVHWLRLMPYKLSRDRKRAPMFYAGLVMVANDAADHARR</sequence>
<protein>
    <recommendedName>
        <fullName evidence="6">Phosphatidylglycerol lysyltransferase</fullName>
        <ecNumber evidence="6">2.3.2.3</ecNumber>
    </recommendedName>
    <alternativeName>
        <fullName evidence="6">Lysylphosphatidylglycerol synthase</fullName>
    </alternativeName>
</protein>
<organism evidence="8 9">
    <name type="scientific">Subdoligranulum variabile</name>
    <dbReference type="NCBI Taxonomy" id="214851"/>
    <lineage>
        <taxon>Bacteria</taxon>
        <taxon>Bacillati</taxon>
        <taxon>Bacillota</taxon>
        <taxon>Clostridia</taxon>
        <taxon>Eubacteriales</taxon>
        <taxon>Oscillospiraceae</taxon>
        <taxon>Subdoligranulum</taxon>
    </lineage>
</organism>
<keyword evidence="5 6" id="KW-0472">Membrane</keyword>
<feature type="transmembrane region" description="Helical" evidence="6">
    <location>
        <begin position="42"/>
        <end position="65"/>
    </location>
</feature>
<dbReference type="GO" id="GO:0005886">
    <property type="term" value="C:plasma membrane"/>
    <property type="evidence" value="ECO:0007669"/>
    <property type="project" value="UniProtKB-SubCell"/>
</dbReference>
<feature type="transmembrane region" description="Helical" evidence="6">
    <location>
        <begin position="115"/>
        <end position="133"/>
    </location>
</feature>
<keyword evidence="3 6" id="KW-0812">Transmembrane</keyword>
<evidence type="ECO:0000259" key="7">
    <source>
        <dbReference type="Pfam" id="PF01636"/>
    </source>
</evidence>
<evidence type="ECO:0000313" key="9">
    <source>
        <dbReference type="Proteomes" id="UP000782880"/>
    </source>
</evidence>
<evidence type="ECO:0000256" key="3">
    <source>
        <dbReference type="ARBA" id="ARBA00022692"/>
    </source>
</evidence>
<evidence type="ECO:0000313" key="8">
    <source>
        <dbReference type="EMBL" id="HJG29565.1"/>
    </source>
</evidence>
<evidence type="ECO:0000256" key="1">
    <source>
        <dbReference type="ARBA" id="ARBA00004651"/>
    </source>
</evidence>
<evidence type="ECO:0000256" key="6">
    <source>
        <dbReference type="RuleBase" id="RU363042"/>
    </source>
</evidence>
<feature type="transmembrane region" description="Helical" evidence="6">
    <location>
        <begin position="86"/>
        <end position="109"/>
    </location>
</feature>
<evidence type="ECO:0000256" key="2">
    <source>
        <dbReference type="ARBA" id="ARBA00022475"/>
    </source>
</evidence>
<feature type="transmembrane region" description="Helical" evidence="6">
    <location>
        <begin position="178"/>
        <end position="200"/>
    </location>
</feature>
<dbReference type="EMBL" id="DYVE01000333">
    <property type="protein sequence ID" value="HJG29565.1"/>
    <property type="molecule type" value="Genomic_DNA"/>
</dbReference>
<keyword evidence="2" id="KW-1003">Cell membrane</keyword>
<comment type="caution">
    <text evidence="8">The sequence shown here is derived from an EMBL/GenBank/DDBJ whole genome shotgun (WGS) entry which is preliminary data.</text>
</comment>
<dbReference type="AlphaFoldDB" id="A0A921IPH5"/>
<dbReference type="GO" id="GO:0046677">
    <property type="term" value="P:response to antibiotic"/>
    <property type="evidence" value="ECO:0007669"/>
    <property type="project" value="UniProtKB-KW"/>
</dbReference>
<dbReference type="InterPro" id="IPR011009">
    <property type="entry name" value="Kinase-like_dom_sf"/>
</dbReference>
<comment type="function">
    <text evidence="6">Catalyzes the transfer of a lysyl group from L-lysyl-tRNA(Lys) to membrane-bound phosphatidylglycerol (PG), which produces lysylphosphatidylglycerol (LPG), a major component of the bacterial membrane with a positive net charge. LPG synthesis contributes to bacterial virulence as it is involved in the resistance mechanism against cationic antimicrobial peptides (CAMP) produces by the host's immune system (defensins, cathelicidins) and by the competing microorganisms.</text>
</comment>
<comment type="similarity">
    <text evidence="6">Belongs to the LPG synthase family.</text>
</comment>
<reference evidence="8" key="2">
    <citation type="submission" date="2021-09" db="EMBL/GenBank/DDBJ databases">
        <authorList>
            <person name="Gilroy R."/>
        </authorList>
    </citation>
    <scope>NUCLEOTIDE SEQUENCE</scope>
    <source>
        <strain evidence="8">ChiBcec21-2208</strain>
    </source>
</reference>
<dbReference type="Pfam" id="PF03706">
    <property type="entry name" value="LPG_synthase_TM"/>
    <property type="match status" value="1"/>
</dbReference>
<keyword evidence="6" id="KW-0443">Lipid metabolism</keyword>
<keyword evidence="6" id="KW-0808">Transferase</keyword>
<dbReference type="Proteomes" id="UP000782880">
    <property type="component" value="Unassembled WGS sequence"/>
</dbReference>
<evidence type="ECO:0000256" key="5">
    <source>
        <dbReference type="ARBA" id="ARBA00023136"/>
    </source>
</evidence>
<dbReference type="InterPro" id="IPR002575">
    <property type="entry name" value="Aminoglycoside_PTrfase"/>
</dbReference>
<reference evidence="8" key="1">
    <citation type="journal article" date="2021" name="PeerJ">
        <title>Extensive microbial diversity within the chicken gut microbiome revealed by metagenomics and culture.</title>
        <authorList>
            <person name="Gilroy R."/>
            <person name="Ravi A."/>
            <person name="Getino M."/>
            <person name="Pursley I."/>
            <person name="Horton D.L."/>
            <person name="Alikhan N.F."/>
            <person name="Baker D."/>
            <person name="Gharbi K."/>
            <person name="Hall N."/>
            <person name="Watson M."/>
            <person name="Adriaenssens E.M."/>
            <person name="Foster-Nyarko E."/>
            <person name="Jarju S."/>
            <person name="Secka A."/>
            <person name="Antonio M."/>
            <person name="Oren A."/>
            <person name="Chaudhuri R.R."/>
            <person name="La Ragione R."/>
            <person name="Hildebrand F."/>
            <person name="Pallen M.J."/>
        </authorList>
    </citation>
    <scope>NUCLEOTIDE SEQUENCE</scope>
    <source>
        <strain evidence="8">ChiBcec21-2208</strain>
    </source>
</reference>
<dbReference type="InterPro" id="IPR022791">
    <property type="entry name" value="L-PG_synthase/AglD"/>
</dbReference>
<dbReference type="GO" id="GO:0006629">
    <property type="term" value="P:lipid metabolic process"/>
    <property type="evidence" value="ECO:0007669"/>
    <property type="project" value="UniProtKB-KW"/>
</dbReference>
<keyword evidence="4 6" id="KW-1133">Transmembrane helix</keyword>
<name>A0A921IPH5_9FIRM</name>
<dbReference type="Pfam" id="PF01636">
    <property type="entry name" value="APH"/>
    <property type="match status" value="1"/>
</dbReference>
<comment type="subcellular location">
    <subcellularLocation>
        <location evidence="1 6">Cell membrane</location>
        <topology evidence="1 6">Multi-pass membrane protein</topology>
    </subcellularLocation>
</comment>
<feature type="domain" description="Aminoglycoside phosphotransferase" evidence="7">
    <location>
        <begin position="337"/>
        <end position="527"/>
    </location>
</feature>
<dbReference type="SUPFAM" id="SSF56112">
    <property type="entry name" value="Protein kinase-like (PK-like)"/>
    <property type="match status" value="1"/>
</dbReference>
<feature type="transmembrane region" description="Helical" evidence="6">
    <location>
        <begin position="238"/>
        <end position="261"/>
    </location>
</feature>
<gene>
    <name evidence="6" type="primary">mprF</name>
    <name evidence="8" type="ORF">K8V20_13085</name>
</gene>